<evidence type="ECO:0000313" key="4">
    <source>
        <dbReference type="Proteomes" id="UP001423409"/>
    </source>
</evidence>
<feature type="domain" description="DUF306" evidence="2">
    <location>
        <begin position="31"/>
        <end position="155"/>
    </location>
</feature>
<feature type="chain" id="PRO_5046578670" description="DUF306 domain-containing protein" evidence="1">
    <location>
        <begin position="23"/>
        <end position="409"/>
    </location>
</feature>
<reference evidence="3 4" key="1">
    <citation type="submission" date="2024-02" db="EMBL/GenBank/DDBJ databases">
        <title>Deinococcus caeni NBRC 101312.</title>
        <authorList>
            <person name="Ichikawa N."/>
            <person name="Katano-Makiyama Y."/>
            <person name="Hidaka K."/>
        </authorList>
    </citation>
    <scope>NUCLEOTIDE SEQUENCE [LARGE SCALE GENOMIC DNA]</scope>
    <source>
        <strain evidence="3 4">NBRC 101312</strain>
    </source>
</reference>
<dbReference type="InterPro" id="IPR005184">
    <property type="entry name" value="DUF306_Meta_HslJ"/>
</dbReference>
<dbReference type="PANTHER" id="PTHR35535:SF2">
    <property type="entry name" value="DUF306 DOMAIN-CONTAINING PROTEIN"/>
    <property type="match status" value="1"/>
</dbReference>
<protein>
    <recommendedName>
        <fullName evidence="2">DUF306 domain-containing protein</fullName>
    </recommendedName>
</protein>
<evidence type="ECO:0000256" key="1">
    <source>
        <dbReference type="SAM" id="SignalP"/>
    </source>
</evidence>
<dbReference type="EMBL" id="BAABQU010000015">
    <property type="protein sequence ID" value="GAA5440030.1"/>
    <property type="molecule type" value="Genomic_DNA"/>
</dbReference>
<sequence>MSALLPLTLAVLTSLPTPTPSAPGPATPSPALVGTTWVLQTVQPAGSAPITPGTRLTRPTLTLTAPTLSGSGADLTLGGSTGCSPLSGEARLGTTGPLKTATLLLRGVQGGSSQTCTDAALSLREDYLNLLRATTRYSLNGDTLILNAGKGRLTFRATTGGRMNTTLNGAWTVTRLNAAGRDLPISGLLNVSFDGPKVTLGGSVGCNALRGTGSLLGNPARVTFGPVSSTRMACPPTQAPAETALNSLLRAPLTVTQAGTTLTLSGAAGTLTLTRGPQPTATPAPTPATPDPAATYTLTRVNGAPAPVTARPVSLTFRDGRVGGVDGCNNVGAPYALRGTVSGGTVLSLTGPAFTTRVACPETGVNLIGLLDRTPTLTVQGAAGRGQTLTLTVPATAAAPAERWEFQAR</sequence>
<dbReference type="Proteomes" id="UP001423409">
    <property type="component" value="Unassembled WGS sequence"/>
</dbReference>
<name>A0ABP9UEF4_9DEIO</name>
<dbReference type="PANTHER" id="PTHR35535">
    <property type="entry name" value="HEAT SHOCK PROTEIN HSLJ"/>
    <property type="match status" value="1"/>
</dbReference>
<dbReference type="Pfam" id="PF03724">
    <property type="entry name" value="META"/>
    <property type="match status" value="3"/>
</dbReference>
<feature type="domain" description="DUF306" evidence="2">
    <location>
        <begin position="168"/>
        <end position="272"/>
    </location>
</feature>
<organism evidence="3 4">
    <name type="scientific">Deinococcus caeni</name>
    <dbReference type="NCBI Taxonomy" id="569127"/>
    <lineage>
        <taxon>Bacteria</taxon>
        <taxon>Thermotogati</taxon>
        <taxon>Deinococcota</taxon>
        <taxon>Deinococci</taxon>
        <taxon>Deinococcales</taxon>
        <taxon>Deinococcaceae</taxon>
        <taxon>Deinococcus</taxon>
    </lineage>
</organism>
<feature type="signal peptide" evidence="1">
    <location>
        <begin position="1"/>
        <end position="22"/>
    </location>
</feature>
<dbReference type="Gene3D" id="2.40.128.270">
    <property type="match status" value="3"/>
</dbReference>
<dbReference type="InterPro" id="IPR038670">
    <property type="entry name" value="HslJ-like_sf"/>
</dbReference>
<evidence type="ECO:0000313" key="3">
    <source>
        <dbReference type="EMBL" id="GAA5440030.1"/>
    </source>
</evidence>
<comment type="caution">
    <text evidence="3">The sequence shown here is derived from an EMBL/GenBank/DDBJ whole genome shotgun (WGS) entry which is preliminary data.</text>
</comment>
<gene>
    <name evidence="3" type="ORF">Dcae01_01540</name>
</gene>
<proteinExistence type="predicted"/>
<keyword evidence="1" id="KW-0732">Signal</keyword>
<accession>A0ABP9UEF4</accession>
<evidence type="ECO:0000259" key="2">
    <source>
        <dbReference type="Pfam" id="PF03724"/>
    </source>
</evidence>
<dbReference type="InterPro" id="IPR053147">
    <property type="entry name" value="Hsp_HslJ-like"/>
</dbReference>
<dbReference type="RefSeq" id="WP_345444085.1">
    <property type="nucleotide sequence ID" value="NZ_BAABQU010000015.1"/>
</dbReference>
<keyword evidence="4" id="KW-1185">Reference proteome</keyword>
<feature type="domain" description="DUF306" evidence="2">
    <location>
        <begin position="294"/>
        <end position="392"/>
    </location>
</feature>